<evidence type="ECO:0000313" key="2">
    <source>
        <dbReference type="Proteomes" id="UP000054248"/>
    </source>
</evidence>
<evidence type="ECO:0000313" key="1">
    <source>
        <dbReference type="EMBL" id="KIO17781.1"/>
    </source>
</evidence>
<keyword evidence="2" id="KW-1185">Reference proteome</keyword>
<dbReference type="Proteomes" id="UP000054248">
    <property type="component" value="Unassembled WGS sequence"/>
</dbReference>
<reference evidence="1 2" key="1">
    <citation type="submission" date="2014-04" db="EMBL/GenBank/DDBJ databases">
        <authorList>
            <consortium name="DOE Joint Genome Institute"/>
            <person name="Kuo A."/>
            <person name="Girlanda M."/>
            <person name="Perotto S."/>
            <person name="Kohler A."/>
            <person name="Nagy L.G."/>
            <person name="Floudas D."/>
            <person name="Copeland A."/>
            <person name="Barry K.W."/>
            <person name="Cichocki N."/>
            <person name="Veneault-Fourrey C."/>
            <person name="LaButti K."/>
            <person name="Lindquist E.A."/>
            <person name="Lipzen A."/>
            <person name="Lundell T."/>
            <person name="Morin E."/>
            <person name="Murat C."/>
            <person name="Sun H."/>
            <person name="Tunlid A."/>
            <person name="Henrissat B."/>
            <person name="Grigoriev I.V."/>
            <person name="Hibbett D.S."/>
            <person name="Martin F."/>
            <person name="Nordberg H.P."/>
            <person name="Cantor M.N."/>
            <person name="Hua S.X."/>
        </authorList>
    </citation>
    <scope>NUCLEOTIDE SEQUENCE [LARGE SCALE GENOMIC DNA]</scope>
    <source>
        <strain evidence="1 2">MUT 4182</strain>
    </source>
</reference>
<proteinExistence type="predicted"/>
<dbReference type="HOGENOM" id="CLU_2575612_0_0_1"/>
<gene>
    <name evidence="1" type="ORF">M407DRAFT_32553</name>
</gene>
<name>A0A0C3Q3S4_9AGAM</name>
<reference evidence="2" key="2">
    <citation type="submission" date="2015-01" db="EMBL/GenBank/DDBJ databases">
        <title>Evolutionary Origins and Diversification of the Mycorrhizal Mutualists.</title>
        <authorList>
            <consortium name="DOE Joint Genome Institute"/>
            <consortium name="Mycorrhizal Genomics Consortium"/>
            <person name="Kohler A."/>
            <person name="Kuo A."/>
            <person name="Nagy L.G."/>
            <person name="Floudas D."/>
            <person name="Copeland A."/>
            <person name="Barry K.W."/>
            <person name="Cichocki N."/>
            <person name="Veneault-Fourrey C."/>
            <person name="LaButti K."/>
            <person name="Lindquist E.A."/>
            <person name="Lipzen A."/>
            <person name="Lundell T."/>
            <person name="Morin E."/>
            <person name="Murat C."/>
            <person name="Riley R."/>
            <person name="Ohm R."/>
            <person name="Sun H."/>
            <person name="Tunlid A."/>
            <person name="Henrissat B."/>
            <person name="Grigoriev I.V."/>
            <person name="Hibbett D.S."/>
            <person name="Martin F."/>
        </authorList>
    </citation>
    <scope>NUCLEOTIDE SEQUENCE [LARGE SCALE GENOMIC DNA]</scope>
    <source>
        <strain evidence="2">MUT 4182</strain>
    </source>
</reference>
<sequence length="81" mass="9060">MHTAVQEACLDFTLTESMERSSSCAAISLEDVDFEASGELTCSSTTNGSKPKPSHPILARMEEVVIKWQSRKRFFEFTTNL</sequence>
<protein>
    <submittedName>
        <fullName evidence="1">Uncharacterized protein</fullName>
    </submittedName>
</protein>
<organism evidence="1 2">
    <name type="scientific">Tulasnella calospora MUT 4182</name>
    <dbReference type="NCBI Taxonomy" id="1051891"/>
    <lineage>
        <taxon>Eukaryota</taxon>
        <taxon>Fungi</taxon>
        <taxon>Dikarya</taxon>
        <taxon>Basidiomycota</taxon>
        <taxon>Agaricomycotina</taxon>
        <taxon>Agaricomycetes</taxon>
        <taxon>Cantharellales</taxon>
        <taxon>Tulasnellaceae</taxon>
        <taxon>Tulasnella</taxon>
    </lineage>
</organism>
<accession>A0A0C3Q3S4</accession>
<dbReference type="AlphaFoldDB" id="A0A0C3Q3S4"/>
<dbReference type="EMBL" id="KN823344">
    <property type="protein sequence ID" value="KIO17781.1"/>
    <property type="molecule type" value="Genomic_DNA"/>
</dbReference>